<sequence>MPITARDRKLLWARAGGSCTLCKSHLTADAKDGDRDVVLGEEAHIVSEEPNGPRFRPMPKNEVDSYANLLLACPADHKIIDEQVTYFTEQRLHALKREHEQWVKDRISATPPAIKIRDPEAGKLVMLQRIDTGKELMSIVAHTLAAHHDNPEPQSIEEADLIGAFFQDTLDYIDIWDDIEPSGRIQAEFAMSTELTRLREAGLLVYAGVKKHIIEGGVKAPEPWPVACILIYRKDDEAIKAQPTDK</sequence>
<protein>
    <submittedName>
        <fullName evidence="1">Putative endonuclease</fullName>
    </submittedName>
</protein>
<evidence type="ECO:0000313" key="2">
    <source>
        <dbReference type="Proteomes" id="UP000004508"/>
    </source>
</evidence>
<accession>D6TQH1</accession>
<keyword evidence="1" id="KW-0255">Endonuclease</keyword>
<dbReference type="GO" id="GO:0004519">
    <property type="term" value="F:endonuclease activity"/>
    <property type="evidence" value="ECO:0007669"/>
    <property type="project" value="UniProtKB-KW"/>
</dbReference>
<dbReference type="InParanoid" id="D6TQH1"/>
<evidence type="ECO:0000313" key="1">
    <source>
        <dbReference type="EMBL" id="EFH87638.1"/>
    </source>
</evidence>
<dbReference type="STRING" id="485913.Krac_8982"/>
<dbReference type="AlphaFoldDB" id="D6TQH1"/>
<keyword evidence="1" id="KW-0540">Nuclease</keyword>
<name>D6TQH1_KTERA</name>
<dbReference type="eggNOG" id="COG1403">
    <property type="taxonomic scope" value="Bacteria"/>
</dbReference>
<gene>
    <name evidence="1" type="ORF">Krac_8982</name>
</gene>
<reference evidence="1 2" key="1">
    <citation type="journal article" date="2011" name="Stand. Genomic Sci.">
        <title>Non-contiguous finished genome sequence and contextual data of the filamentous soil bacterium Ktedonobacter racemifer type strain (SOSP1-21).</title>
        <authorList>
            <person name="Chang Y.J."/>
            <person name="Land M."/>
            <person name="Hauser L."/>
            <person name="Chertkov O."/>
            <person name="Del Rio T.G."/>
            <person name="Nolan M."/>
            <person name="Copeland A."/>
            <person name="Tice H."/>
            <person name="Cheng J.F."/>
            <person name="Lucas S."/>
            <person name="Han C."/>
            <person name="Goodwin L."/>
            <person name="Pitluck S."/>
            <person name="Ivanova N."/>
            <person name="Ovchinikova G."/>
            <person name="Pati A."/>
            <person name="Chen A."/>
            <person name="Palaniappan K."/>
            <person name="Mavromatis K."/>
            <person name="Liolios K."/>
            <person name="Brettin T."/>
            <person name="Fiebig A."/>
            <person name="Rohde M."/>
            <person name="Abt B."/>
            <person name="Goker M."/>
            <person name="Detter J.C."/>
            <person name="Woyke T."/>
            <person name="Bristow J."/>
            <person name="Eisen J.A."/>
            <person name="Markowitz V."/>
            <person name="Hugenholtz P."/>
            <person name="Kyrpides N.C."/>
            <person name="Klenk H.P."/>
            <person name="Lapidus A."/>
        </authorList>
    </citation>
    <scope>NUCLEOTIDE SEQUENCE [LARGE SCALE GENOMIC DNA]</scope>
    <source>
        <strain evidence="2">DSM 44963</strain>
    </source>
</reference>
<keyword evidence="1" id="KW-0378">Hydrolase</keyword>
<proteinExistence type="predicted"/>
<dbReference type="EMBL" id="ADVG01000002">
    <property type="protein sequence ID" value="EFH87638.1"/>
    <property type="molecule type" value="Genomic_DNA"/>
</dbReference>
<dbReference type="Proteomes" id="UP000004508">
    <property type="component" value="Unassembled WGS sequence"/>
</dbReference>
<comment type="caution">
    <text evidence="1">The sequence shown here is derived from an EMBL/GenBank/DDBJ whole genome shotgun (WGS) entry which is preliminary data.</text>
</comment>
<organism evidence="1 2">
    <name type="scientific">Ktedonobacter racemifer DSM 44963</name>
    <dbReference type="NCBI Taxonomy" id="485913"/>
    <lineage>
        <taxon>Bacteria</taxon>
        <taxon>Bacillati</taxon>
        <taxon>Chloroflexota</taxon>
        <taxon>Ktedonobacteria</taxon>
        <taxon>Ktedonobacterales</taxon>
        <taxon>Ktedonobacteraceae</taxon>
        <taxon>Ktedonobacter</taxon>
    </lineage>
</organism>
<keyword evidence="2" id="KW-1185">Reference proteome</keyword>